<proteinExistence type="predicted"/>
<reference evidence="2 3" key="1">
    <citation type="submission" date="2019-01" db="EMBL/GenBank/DDBJ databases">
        <authorList>
            <person name="Chen W.-M."/>
        </authorList>
    </citation>
    <scope>NUCLEOTIDE SEQUENCE [LARGE SCALE GENOMIC DNA]</scope>
    <source>
        <strain evidence="2 3">ICH-3</strain>
    </source>
</reference>
<comment type="caution">
    <text evidence="2">The sequence shown here is derived from an EMBL/GenBank/DDBJ whole genome shotgun (WGS) entry which is preliminary data.</text>
</comment>
<keyword evidence="3" id="KW-1185">Reference proteome</keyword>
<gene>
    <name evidence="2" type="ORF">ENE75_24205</name>
</gene>
<name>A0A437JL20_9BURK</name>
<evidence type="ECO:0000259" key="1">
    <source>
        <dbReference type="Pfam" id="PF14080"/>
    </source>
</evidence>
<feature type="domain" description="DUF4261" evidence="1">
    <location>
        <begin position="175"/>
        <end position="248"/>
    </location>
</feature>
<dbReference type="RefSeq" id="WP_128201604.1">
    <property type="nucleotide sequence ID" value="NZ_SACT01000017.1"/>
</dbReference>
<dbReference type="AlphaFoldDB" id="A0A437JL20"/>
<dbReference type="Pfam" id="PF14080">
    <property type="entry name" value="DUF4261"/>
    <property type="match status" value="1"/>
</dbReference>
<dbReference type="OrthoDB" id="4404312at2"/>
<evidence type="ECO:0000313" key="2">
    <source>
        <dbReference type="EMBL" id="RVT47438.1"/>
    </source>
</evidence>
<evidence type="ECO:0000313" key="3">
    <source>
        <dbReference type="Proteomes" id="UP000288178"/>
    </source>
</evidence>
<dbReference type="EMBL" id="SACT01000017">
    <property type="protein sequence ID" value="RVT47438.1"/>
    <property type="molecule type" value="Genomic_DNA"/>
</dbReference>
<protein>
    <submittedName>
        <fullName evidence="2">DUF4261 domain-containing protein</fullName>
    </submittedName>
</protein>
<accession>A0A437JL20</accession>
<dbReference type="Proteomes" id="UP000288178">
    <property type="component" value="Unassembled WGS sequence"/>
</dbReference>
<sequence>MPLQLAMLLFREAPTLAEVQVQAALSSGWPELATPTDFGVQDNTLSFRLGEADVVIGLMPAPIPWVDLEGPCSTSYLWPNALTEAKEHTIHAIVTVMGELPPVQLSTLLTQVCAAVMTALPQAIGVFWNNAVMVVPKGLFCDFATSILPKGPPIPVWVDFRVGWSESGKTSAGFTTGLAALGLMELETRDATEPPSELRQRFESIAQYLLDNGPVIGDGNTVGNSATEQIRVTYSPSYFGAKGQVMRLTYERNQQNKSWWRR</sequence>
<organism evidence="2 3">
    <name type="scientific">Rubrivivax albus</name>
    <dbReference type="NCBI Taxonomy" id="2499835"/>
    <lineage>
        <taxon>Bacteria</taxon>
        <taxon>Pseudomonadati</taxon>
        <taxon>Pseudomonadota</taxon>
        <taxon>Betaproteobacteria</taxon>
        <taxon>Burkholderiales</taxon>
        <taxon>Sphaerotilaceae</taxon>
        <taxon>Rubrivivax</taxon>
    </lineage>
</organism>
<dbReference type="InterPro" id="IPR025357">
    <property type="entry name" value="DUF4261"/>
</dbReference>